<keyword evidence="1" id="KW-0812">Transmembrane</keyword>
<proteinExistence type="predicted"/>
<reference evidence="2 3" key="1">
    <citation type="submission" date="2020-08" db="EMBL/GenBank/DDBJ databases">
        <title>Genomic Encyclopedia of Type Strains, Phase IV (KMG-IV): sequencing the most valuable type-strain genomes for metagenomic binning, comparative biology and taxonomic classification.</title>
        <authorList>
            <person name="Goeker M."/>
        </authorList>
    </citation>
    <scope>NUCLEOTIDE SEQUENCE [LARGE SCALE GENOMIC DNA]</scope>
    <source>
        <strain evidence="2 3">DSM 27203</strain>
    </source>
</reference>
<protein>
    <submittedName>
        <fullName evidence="2">Uncharacterized protein</fullName>
    </submittedName>
</protein>
<accession>A0A840YZU6</accession>
<keyword evidence="3" id="KW-1185">Reference proteome</keyword>
<dbReference type="Proteomes" id="UP000554342">
    <property type="component" value="Unassembled WGS sequence"/>
</dbReference>
<feature type="transmembrane region" description="Helical" evidence="1">
    <location>
        <begin position="28"/>
        <end position="52"/>
    </location>
</feature>
<keyword evidence="1" id="KW-0472">Membrane</keyword>
<organism evidence="2 3">
    <name type="scientific">Stakelama sediminis</name>
    <dbReference type="NCBI Taxonomy" id="463200"/>
    <lineage>
        <taxon>Bacteria</taxon>
        <taxon>Pseudomonadati</taxon>
        <taxon>Pseudomonadota</taxon>
        <taxon>Alphaproteobacteria</taxon>
        <taxon>Sphingomonadales</taxon>
        <taxon>Sphingomonadaceae</taxon>
        <taxon>Stakelama</taxon>
    </lineage>
</organism>
<evidence type="ECO:0000313" key="3">
    <source>
        <dbReference type="Proteomes" id="UP000554342"/>
    </source>
</evidence>
<comment type="caution">
    <text evidence="2">The sequence shown here is derived from an EMBL/GenBank/DDBJ whole genome shotgun (WGS) entry which is preliminary data.</text>
</comment>
<sequence>MAVAMLLYLVVLFAVKRLLPLDDMQGPLLWIAAALPGIPVAAVFFLIVRYIVELRDEYRRLLEVRKTLVATGVTMTIASIWGTMELLAHASHLPTLYIPVIWYLAQGIGEFVNMVLERRGEAA</sequence>
<feature type="transmembrane region" description="Helical" evidence="1">
    <location>
        <begin position="64"/>
        <end position="84"/>
    </location>
</feature>
<evidence type="ECO:0000313" key="2">
    <source>
        <dbReference type="EMBL" id="MBB5719012.1"/>
    </source>
</evidence>
<dbReference type="AlphaFoldDB" id="A0A840YZU6"/>
<dbReference type="EMBL" id="JACIJI010000003">
    <property type="protein sequence ID" value="MBB5719012.1"/>
    <property type="molecule type" value="Genomic_DNA"/>
</dbReference>
<evidence type="ECO:0000256" key="1">
    <source>
        <dbReference type="SAM" id="Phobius"/>
    </source>
</evidence>
<name>A0A840YZU6_9SPHN</name>
<keyword evidence="1" id="KW-1133">Transmembrane helix</keyword>
<gene>
    <name evidence="2" type="ORF">FHR23_001950</name>
</gene>
<feature type="transmembrane region" description="Helical" evidence="1">
    <location>
        <begin position="96"/>
        <end position="116"/>
    </location>
</feature>